<protein>
    <submittedName>
        <fullName evidence="1">Uncharacterized protein</fullName>
    </submittedName>
</protein>
<dbReference type="EMBL" id="GBRH01179035">
    <property type="protein sequence ID" value="JAE18861.1"/>
    <property type="molecule type" value="Transcribed_RNA"/>
</dbReference>
<sequence>MLAVDRLRLLVERRPRAIDQEHAVVTTWRCGSRRTLILLFGLSARAEALPMPDMASACTEYDGRSGLKTRYMTLARAARTASVRTVYAYQAV</sequence>
<reference evidence="1" key="1">
    <citation type="submission" date="2014-09" db="EMBL/GenBank/DDBJ databases">
        <authorList>
            <person name="Magalhaes I.L.F."/>
            <person name="Oliveira U."/>
            <person name="Santos F.R."/>
            <person name="Vidigal T.H.D.A."/>
            <person name="Brescovit A.D."/>
            <person name="Santos A.J."/>
        </authorList>
    </citation>
    <scope>NUCLEOTIDE SEQUENCE</scope>
    <source>
        <tissue evidence="1">Shoot tissue taken approximately 20 cm above the soil surface</tissue>
    </source>
</reference>
<evidence type="ECO:0000313" key="1">
    <source>
        <dbReference type="EMBL" id="JAE18861.1"/>
    </source>
</evidence>
<dbReference type="AlphaFoldDB" id="A0A0A9G8I2"/>
<accession>A0A0A9G8I2</accession>
<organism evidence="1">
    <name type="scientific">Arundo donax</name>
    <name type="common">Giant reed</name>
    <name type="synonym">Donax arundinaceus</name>
    <dbReference type="NCBI Taxonomy" id="35708"/>
    <lineage>
        <taxon>Eukaryota</taxon>
        <taxon>Viridiplantae</taxon>
        <taxon>Streptophyta</taxon>
        <taxon>Embryophyta</taxon>
        <taxon>Tracheophyta</taxon>
        <taxon>Spermatophyta</taxon>
        <taxon>Magnoliopsida</taxon>
        <taxon>Liliopsida</taxon>
        <taxon>Poales</taxon>
        <taxon>Poaceae</taxon>
        <taxon>PACMAD clade</taxon>
        <taxon>Arundinoideae</taxon>
        <taxon>Arundineae</taxon>
        <taxon>Arundo</taxon>
    </lineage>
</organism>
<proteinExistence type="predicted"/>
<reference evidence="1" key="2">
    <citation type="journal article" date="2015" name="Data Brief">
        <title>Shoot transcriptome of the giant reed, Arundo donax.</title>
        <authorList>
            <person name="Barrero R.A."/>
            <person name="Guerrero F.D."/>
            <person name="Moolhuijzen P."/>
            <person name="Goolsby J.A."/>
            <person name="Tidwell J."/>
            <person name="Bellgard S.E."/>
            <person name="Bellgard M.I."/>
        </authorList>
    </citation>
    <scope>NUCLEOTIDE SEQUENCE</scope>
    <source>
        <tissue evidence="1">Shoot tissue taken approximately 20 cm above the soil surface</tissue>
    </source>
</reference>
<name>A0A0A9G8I2_ARUDO</name>